<protein>
    <submittedName>
        <fullName evidence="1">Uncharacterized protein</fullName>
    </submittedName>
</protein>
<dbReference type="RefSeq" id="WP_206254136.1">
    <property type="nucleotide sequence ID" value="NZ_CP071060.1"/>
</dbReference>
<proteinExistence type="predicted"/>
<dbReference type="PROSITE" id="PS51257">
    <property type="entry name" value="PROKAR_LIPOPROTEIN"/>
    <property type="match status" value="1"/>
</dbReference>
<sequence length="157" mass="17177">MSSRWRWTISSDPWRRDGLCRQAAALALVALGCLAASAQAIEVAIVVRADSALTGLSRDDAYAMFVLDQRRGYTTFDLPDTDPAREAFYQHLAGKNLAMMRGLRARLVFSGQARPPRQLGSAELIPLLLHDPKAVGYLPIELVPPGLRVLLPLGDIP</sequence>
<reference evidence="1 2" key="1">
    <citation type="submission" date="2021-02" db="EMBL/GenBank/DDBJ databases">
        <title>Niveibacterium changnyeongensis HC41.</title>
        <authorList>
            <person name="Kang M."/>
        </authorList>
    </citation>
    <scope>NUCLEOTIDE SEQUENCE [LARGE SCALE GENOMIC DNA]</scope>
    <source>
        <strain evidence="1 2">HC41</strain>
    </source>
</reference>
<accession>A0ABX7M706</accession>
<dbReference type="EMBL" id="CP071060">
    <property type="protein sequence ID" value="QSI76459.1"/>
    <property type="molecule type" value="Genomic_DNA"/>
</dbReference>
<name>A0ABX7M706_9RHOO</name>
<gene>
    <name evidence="1" type="ORF">JY500_18680</name>
</gene>
<evidence type="ECO:0000313" key="2">
    <source>
        <dbReference type="Proteomes" id="UP000663570"/>
    </source>
</evidence>
<evidence type="ECO:0000313" key="1">
    <source>
        <dbReference type="EMBL" id="QSI76459.1"/>
    </source>
</evidence>
<organism evidence="1 2">
    <name type="scientific">Niveibacterium microcysteis</name>
    <dbReference type="NCBI Taxonomy" id="2811415"/>
    <lineage>
        <taxon>Bacteria</taxon>
        <taxon>Pseudomonadati</taxon>
        <taxon>Pseudomonadota</taxon>
        <taxon>Betaproteobacteria</taxon>
        <taxon>Rhodocyclales</taxon>
        <taxon>Rhodocyclaceae</taxon>
        <taxon>Niveibacterium</taxon>
    </lineage>
</organism>
<keyword evidence="2" id="KW-1185">Reference proteome</keyword>
<dbReference type="Proteomes" id="UP000663570">
    <property type="component" value="Chromosome"/>
</dbReference>